<protein>
    <submittedName>
        <fullName evidence="1">Uncharacterized protein</fullName>
    </submittedName>
</protein>
<reference evidence="1" key="1">
    <citation type="journal article" date="2012" name="PLoS Genet.">
        <title>Comparative analysis of the genomes of two field isolates of the rice blast fungus Magnaporthe oryzae.</title>
        <authorList>
            <person name="Xue M."/>
            <person name="Yang J."/>
            <person name="Li Z."/>
            <person name="Hu S."/>
            <person name="Yao N."/>
            <person name="Dean R.A."/>
            <person name="Zhao W."/>
            <person name="Shen M."/>
            <person name="Zhang H."/>
            <person name="Li C."/>
            <person name="Liu L."/>
            <person name="Cao L."/>
            <person name="Xu X."/>
            <person name="Xing Y."/>
            <person name="Hsiang T."/>
            <person name="Zhang Z."/>
            <person name="Xu J.R."/>
            <person name="Peng Y.L."/>
        </authorList>
    </citation>
    <scope>NUCLEOTIDE SEQUENCE [LARGE SCALE GENOMIC DNA]</scope>
    <source>
        <strain evidence="1">P131</strain>
    </source>
</reference>
<accession>L7J579</accession>
<dbReference type="EMBL" id="JH795590">
    <property type="protein sequence ID" value="ELQ62685.1"/>
    <property type="molecule type" value="Genomic_DNA"/>
</dbReference>
<organism>
    <name type="scientific">Pyricularia oryzae (strain P131)</name>
    <name type="common">Rice blast fungus</name>
    <name type="synonym">Magnaporthe oryzae</name>
    <dbReference type="NCBI Taxonomy" id="1143193"/>
    <lineage>
        <taxon>Eukaryota</taxon>
        <taxon>Fungi</taxon>
        <taxon>Dikarya</taxon>
        <taxon>Ascomycota</taxon>
        <taxon>Pezizomycotina</taxon>
        <taxon>Sordariomycetes</taxon>
        <taxon>Sordariomycetidae</taxon>
        <taxon>Magnaporthales</taxon>
        <taxon>Pyriculariaceae</taxon>
        <taxon>Pyricularia</taxon>
    </lineage>
</organism>
<sequence>MNQSSACSPPSHPVAVCRNLPREAPLRVICPGYISSPGGGETECPEFCSQMIARNWRPGIPKPRQGGSVSILCHTCSQWIRFGRTVAVAMLRGANMYLQSPLVASEVPHR</sequence>
<dbReference type="AlphaFoldDB" id="L7J579"/>
<proteinExistence type="predicted"/>
<name>L7J579_PYRO1</name>
<evidence type="ECO:0000313" key="1">
    <source>
        <dbReference type="EMBL" id="ELQ62685.1"/>
    </source>
</evidence>
<gene>
    <name evidence="1" type="ORF">OOW_P131scaffold01054g33</name>
</gene>